<reference evidence="13 14" key="1">
    <citation type="submission" date="2019-03" db="EMBL/GenBank/DDBJ databases">
        <title>Genomic Encyclopedia of Type Strains, Phase IV (KMG-IV): sequencing the most valuable type-strain genomes for metagenomic binning, comparative biology and taxonomic classification.</title>
        <authorList>
            <person name="Goeker M."/>
        </authorList>
    </citation>
    <scope>NUCLEOTIDE SEQUENCE [LARGE SCALE GENOMIC DNA]</scope>
    <source>
        <strain evidence="13 14">DSM 21153</strain>
    </source>
</reference>
<accession>A0A4R1YHF1</accession>
<dbReference type="EMBL" id="SLVM01000037">
    <property type="protein sequence ID" value="TCM75692.1"/>
    <property type="molecule type" value="Genomic_DNA"/>
</dbReference>
<dbReference type="InterPro" id="IPR036676">
    <property type="entry name" value="PurM-like_C_sf"/>
</dbReference>
<dbReference type="SUPFAM" id="SSF51905">
    <property type="entry name" value="FAD/NAD(P)-binding domain"/>
    <property type="match status" value="2"/>
</dbReference>
<keyword evidence="14" id="KW-1185">Reference proteome</keyword>
<evidence type="ECO:0000256" key="8">
    <source>
        <dbReference type="ARBA" id="ARBA00023002"/>
    </source>
</evidence>
<comment type="cofactor">
    <cofactor evidence="1">
        <name>FAD</name>
        <dbReference type="ChEBI" id="CHEBI:57692"/>
    </cofactor>
</comment>
<dbReference type="NCBIfam" id="TIGR03169">
    <property type="entry name" value="Nterm_to_SelD"/>
    <property type="match status" value="1"/>
</dbReference>
<dbReference type="SUPFAM" id="SSF55326">
    <property type="entry name" value="PurM N-terminal domain-like"/>
    <property type="match status" value="1"/>
</dbReference>
<sequence length="730" mass="73998">MAPMTAPLPLTRDLVLIGGGHAHALVARAWGMAPVPGVRLTLINPGPTAPYSGMLPGLIAGHYTRAQLEIDLVPLAAHAGARLVIGRAEGIDRAARLIHVPGRPPIRYDLASIDIGITSDLPDLPGFAAHAVPAKPLGAFAEAWERFVARARAGEVAPLVAVIGAGVAGVELALAARHRLAQAGLAPQVTLIDAAPDVLRDVRPGARAALMDQIAGQGVNLRTGAPVARIAAEGVVLQGGDTIPAHLVIGAAGARPQGWLAATGLDLTDGFVTVDRFLRSVTDPAIFAVGDCAHLAHAPRPKAGVYAVRQAPVLLANLRAAATGGRPGPYHPQKDYLKLISMGGKRAAADRLDARIEGGWVWRWKDHIDRKFMRRFHHLPPMGQPPRIPRGAALGVADLVGGQPPCGGCAAKPGAAALAQALADLAPPARPDVLRGAGDDAAILAHGAGAQVFTTDHLRAVTEDPHVMARIAATHALGDIWAMGASPQAALATVILPRMAEPMQAATLREILAGAQEVLRAAGADLAGGHSSTGADLTIGFALTGLVAGRPLGLDGAQPGDALILTKPLGSGTILAAAMQGKATGPELLAALEMMQQGQGQAAARLADPAHAMTDVTGYGLAGHLLSMLRASGVGAALDLDALPLMAGALRLSALGIRSTLYPQNAALASGIEGADPADPRTALLFDPQTAGGLLAALPEAAAAGLLDALGAGAARIGTVTAGAPRISLG</sequence>
<dbReference type="Pfam" id="PF02769">
    <property type="entry name" value="AIRS_C"/>
    <property type="match status" value="1"/>
</dbReference>
<dbReference type="InterPro" id="IPR004536">
    <property type="entry name" value="SPS/SelD"/>
</dbReference>
<feature type="domain" description="FAD/NAD(P)-binding" evidence="12">
    <location>
        <begin position="13"/>
        <end position="311"/>
    </location>
</feature>
<comment type="caution">
    <text evidence="13">The sequence shown here is derived from an EMBL/GenBank/DDBJ whole genome shotgun (WGS) entry which is preliminary data.</text>
</comment>
<feature type="domain" description="PurM-like C-terminal" evidence="11">
    <location>
        <begin position="558"/>
        <end position="723"/>
    </location>
</feature>
<evidence type="ECO:0000256" key="1">
    <source>
        <dbReference type="ARBA" id="ARBA00001974"/>
    </source>
</evidence>
<evidence type="ECO:0000313" key="13">
    <source>
        <dbReference type="EMBL" id="TCM75692.1"/>
    </source>
</evidence>
<proteinExistence type="predicted"/>
<dbReference type="NCBIfam" id="TIGR00476">
    <property type="entry name" value="selD"/>
    <property type="match status" value="1"/>
</dbReference>
<dbReference type="Gene3D" id="3.30.1330.10">
    <property type="entry name" value="PurM-like, N-terminal domain"/>
    <property type="match status" value="1"/>
</dbReference>
<keyword evidence="7" id="KW-0067">ATP-binding</keyword>
<dbReference type="InterPro" id="IPR036921">
    <property type="entry name" value="PurM-like_N_sf"/>
</dbReference>
<keyword evidence="4" id="KW-0547">Nucleotide-binding</keyword>
<dbReference type="GO" id="GO:0019646">
    <property type="term" value="P:aerobic electron transport chain"/>
    <property type="evidence" value="ECO:0007669"/>
    <property type="project" value="TreeGrafter"/>
</dbReference>
<dbReference type="SUPFAM" id="SSF56042">
    <property type="entry name" value="PurM C-terminal domain-like"/>
    <property type="match status" value="1"/>
</dbReference>
<evidence type="ECO:0000256" key="6">
    <source>
        <dbReference type="ARBA" id="ARBA00022827"/>
    </source>
</evidence>
<dbReference type="Pfam" id="PF00586">
    <property type="entry name" value="AIRS"/>
    <property type="match status" value="1"/>
</dbReference>
<dbReference type="PANTHER" id="PTHR42913">
    <property type="entry name" value="APOPTOSIS-INDUCING FACTOR 1"/>
    <property type="match status" value="1"/>
</dbReference>
<keyword evidence="9" id="KW-0711">Selenium</keyword>
<gene>
    <name evidence="13" type="ORF">EV216_13722</name>
</gene>
<dbReference type="PANTHER" id="PTHR42913:SF9">
    <property type="entry name" value="SLR1591 PROTEIN"/>
    <property type="match status" value="1"/>
</dbReference>
<dbReference type="InterPro" id="IPR017584">
    <property type="entry name" value="Pyridine_nucleo_diS_OxRdtase_N"/>
</dbReference>
<dbReference type="InterPro" id="IPR036188">
    <property type="entry name" value="FAD/NAD-bd_sf"/>
</dbReference>
<evidence type="ECO:0000259" key="12">
    <source>
        <dbReference type="Pfam" id="PF07992"/>
    </source>
</evidence>
<evidence type="ECO:0000256" key="5">
    <source>
        <dbReference type="ARBA" id="ARBA00022777"/>
    </source>
</evidence>
<keyword evidence="5" id="KW-0418">Kinase</keyword>
<evidence type="ECO:0000256" key="9">
    <source>
        <dbReference type="ARBA" id="ARBA00023266"/>
    </source>
</evidence>
<dbReference type="Gene3D" id="3.90.650.10">
    <property type="entry name" value="PurM-like C-terminal domain"/>
    <property type="match status" value="1"/>
</dbReference>
<name>A0A4R1YHF1_9RHOB</name>
<feature type="domain" description="PurM-like N-terminal" evidence="10">
    <location>
        <begin position="438"/>
        <end position="547"/>
    </location>
</feature>
<dbReference type="GO" id="GO:0005524">
    <property type="term" value="F:ATP binding"/>
    <property type="evidence" value="ECO:0007669"/>
    <property type="project" value="UniProtKB-KW"/>
</dbReference>
<dbReference type="Proteomes" id="UP000295277">
    <property type="component" value="Unassembled WGS sequence"/>
</dbReference>
<keyword evidence="8" id="KW-0560">Oxidoreductase</keyword>
<keyword evidence="3" id="KW-0808">Transferase</keyword>
<keyword evidence="2" id="KW-0285">Flavoprotein</keyword>
<dbReference type="AlphaFoldDB" id="A0A4R1YHF1"/>
<dbReference type="RefSeq" id="WP_243642121.1">
    <property type="nucleotide sequence ID" value="NZ_SLVM01000037.1"/>
</dbReference>
<evidence type="ECO:0000313" key="14">
    <source>
        <dbReference type="Proteomes" id="UP000295277"/>
    </source>
</evidence>
<organism evidence="13 14">
    <name type="scientific">Rhodovulum steppense</name>
    <dbReference type="NCBI Taxonomy" id="540251"/>
    <lineage>
        <taxon>Bacteria</taxon>
        <taxon>Pseudomonadati</taxon>
        <taxon>Pseudomonadota</taxon>
        <taxon>Alphaproteobacteria</taxon>
        <taxon>Rhodobacterales</taxon>
        <taxon>Paracoccaceae</taxon>
        <taxon>Rhodovulum</taxon>
    </lineage>
</organism>
<dbReference type="Gene3D" id="3.50.50.100">
    <property type="match status" value="1"/>
</dbReference>
<dbReference type="InterPro" id="IPR010918">
    <property type="entry name" value="PurM-like_C_dom"/>
</dbReference>
<evidence type="ECO:0000256" key="7">
    <source>
        <dbReference type="ARBA" id="ARBA00022840"/>
    </source>
</evidence>
<keyword evidence="6" id="KW-0274">FAD</keyword>
<evidence type="ECO:0000256" key="3">
    <source>
        <dbReference type="ARBA" id="ARBA00022679"/>
    </source>
</evidence>
<dbReference type="GO" id="GO:0016301">
    <property type="term" value="F:kinase activity"/>
    <property type="evidence" value="ECO:0007669"/>
    <property type="project" value="UniProtKB-KW"/>
</dbReference>
<evidence type="ECO:0000259" key="10">
    <source>
        <dbReference type="Pfam" id="PF00586"/>
    </source>
</evidence>
<evidence type="ECO:0000259" key="11">
    <source>
        <dbReference type="Pfam" id="PF02769"/>
    </source>
</evidence>
<dbReference type="InterPro" id="IPR016188">
    <property type="entry name" value="PurM-like_N"/>
</dbReference>
<evidence type="ECO:0000256" key="2">
    <source>
        <dbReference type="ARBA" id="ARBA00022630"/>
    </source>
</evidence>
<protein>
    <submittedName>
        <fullName evidence="13">Selenophosphate synthase</fullName>
    </submittedName>
</protein>
<dbReference type="InterPro" id="IPR051169">
    <property type="entry name" value="NADH-Q_oxidoreductase"/>
</dbReference>
<dbReference type="GO" id="GO:0003955">
    <property type="term" value="F:NAD(P)H dehydrogenase (quinone) activity"/>
    <property type="evidence" value="ECO:0007669"/>
    <property type="project" value="TreeGrafter"/>
</dbReference>
<dbReference type="InterPro" id="IPR023753">
    <property type="entry name" value="FAD/NAD-binding_dom"/>
</dbReference>
<evidence type="ECO:0000256" key="4">
    <source>
        <dbReference type="ARBA" id="ARBA00022741"/>
    </source>
</evidence>
<dbReference type="Pfam" id="PF07992">
    <property type="entry name" value="Pyr_redox_2"/>
    <property type="match status" value="1"/>
</dbReference>